<evidence type="ECO:0000256" key="1">
    <source>
        <dbReference type="SAM" id="MobiDB-lite"/>
    </source>
</evidence>
<evidence type="ECO:0000313" key="3">
    <source>
        <dbReference type="Proteomes" id="UP001626550"/>
    </source>
</evidence>
<sequence length="215" mass="24073">MLWSDYISTKLMHKGCPDKSGDRKSLDFLTLFSLKSSLLTTNSNKQHEIRRGSHGNPIRRRSSLLKSLDQLTRYRHSLTPRSGQSPENSAPYMSTSYSPAQLESYQFSDSVGPDFNVNNCPKLTFSLRRSPSPAFSNHVSNHSPRSLQDYDYFSSAIKREDLLSAKAGSVTAKDSSKGNRKSEKRNHPSGVSVKGCNLNRTVAMLALFSTFIYIL</sequence>
<keyword evidence="3" id="KW-1185">Reference proteome</keyword>
<dbReference type="AlphaFoldDB" id="A0ABD2PUU4"/>
<proteinExistence type="predicted"/>
<evidence type="ECO:0000313" key="2">
    <source>
        <dbReference type="EMBL" id="KAL3311221.1"/>
    </source>
</evidence>
<feature type="region of interest" description="Disordered" evidence="1">
    <location>
        <begin position="75"/>
        <end position="95"/>
    </location>
</feature>
<gene>
    <name evidence="2" type="ORF">Ciccas_010200</name>
</gene>
<name>A0ABD2PUU4_9PLAT</name>
<feature type="region of interest" description="Disordered" evidence="1">
    <location>
        <begin position="43"/>
        <end position="62"/>
    </location>
</feature>
<organism evidence="2 3">
    <name type="scientific">Cichlidogyrus casuarinus</name>
    <dbReference type="NCBI Taxonomy" id="1844966"/>
    <lineage>
        <taxon>Eukaryota</taxon>
        <taxon>Metazoa</taxon>
        <taxon>Spiralia</taxon>
        <taxon>Lophotrochozoa</taxon>
        <taxon>Platyhelminthes</taxon>
        <taxon>Monogenea</taxon>
        <taxon>Monopisthocotylea</taxon>
        <taxon>Dactylogyridea</taxon>
        <taxon>Ancyrocephalidae</taxon>
        <taxon>Cichlidogyrus</taxon>
    </lineage>
</organism>
<dbReference type="EMBL" id="JBJKFK010002360">
    <property type="protein sequence ID" value="KAL3311221.1"/>
    <property type="molecule type" value="Genomic_DNA"/>
</dbReference>
<protein>
    <submittedName>
        <fullName evidence="2">Uncharacterized protein</fullName>
    </submittedName>
</protein>
<comment type="caution">
    <text evidence="2">The sequence shown here is derived from an EMBL/GenBank/DDBJ whole genome shotgun (WGS) entry which is preliminary data.</text>
</comment>
<reference evidence="2 3" key="1">
    <citation type="submission" date="2024-11" db="EMBL/GenBank/DDBJ databases">
        <title>Adaptive evolution of stress response genes in parasites aligns with host niche diversity.</title>
        <authorList>
            <person name="Hahn C."/>
            <person name="Resl P."/>
        </authorList>
    </citation>
    <scope>NUCLEOTIDE SEQUENCE [LARGE SCALE GENOMIC DNA]</scope>
    <source>
        <strain evidence="2">EGGRZ-B1_66</strain>
        <tissue evidence="2">Body</tissue>
    </source>
</reference>
<dbReference type="Proteomes" id="UP001626550">
    <property type="component" value="Unassembled WGS sequence"/>
</dbReference>
<feature type="region of interest" description="Disordered" evidence="1">
    <location>
        <begin position="168"/>
        <end position="193"/>
    </location>
</feature>
<feature type="compositionally biased region" description="Polar residues" evidence="1">
    <location>
        <begin position="79"/>
        <end position="95"/>
    </location>
</feature>
<accession>A0ABD2PUU4</accession>